<dbReference type="EMBL" id="KQ999391">
    <property type="protein sequence ID" value="KZV41746.1"/>
    <property type="molecule type" value="Genomic_DNA"/>
</dbReference>
<keyword evidence="2 3" id="KW-0472">Membrane</keyword>
<dbReference type="InterPro" id="IPR044839">
    <property type="entry name" value="NDR1-like"/>
</dbReference>
<evidence type="ECO:0008006" key="6">
    <source>
        <dbReference type="Google" id="ProtNLM"/>
    </source>
</evidence>
<dbReference type="AlphaFoldDB" id="A0A2Z7C4C5"/>
<gene>
    <name evidence="4" type="ORF">F511_22158</name>
</gene>
<dbReference type="OrthoDB" id="996955at2759"/>
<dbReference type="GO" id="GO:0098542">
    <property type="term" value="P:defense response to other organism"/>
    <property type="evidence" value="ECO:0007669"/>
    <property type="project" value="InterPro"/>
</dbReference>
<comment type="subcellular location">
    <subcellularLocation>
        <location evidence="1">Membrane</location>
    </subcellularLocation>
</comment>
<accession>A0A2Z7C4C5</accession>
<dbReference type="GO" id="GO:0005886">
    <property type="term" value="C:plasma membrane"/>
    <property type="evidence" value="ECO:0007669"/>
    <property type="project" value="TreeGrafter"/>
</dbReference>
<dbReference type="Proteomes" id="UP000250235">
    <property type="component" value="Unassembled WGS sequence"/>
</dbReference>
<name>A0A2Z7C4C5_9LAMI</name>
<proteinExistence type="predicted"/>
<dbReference type="PANTHER" id="PTHR31234">
    <property type="entry name" value="LATE EMBRYOGENESIS ABUNDANT (LEA) HYDROXYPROLINE-RICH GLYCOPROTEIN FAMILY"/>
    <property type="match status" value="1"/>
</dbReference>
<feature type="transmembrane region" description="Helical" evidence="3">
    <location>
        <begin position="133"/>
        <end position="155"/>
    </location>
</feature>
<keyword evidence="3" id="KW-1133">Transmembrane helix</keyword>
<keyword evidence="3" id="KW-0812">Transmembrane</keyword>
<evidence type="ECO:0000313" key="5">
    <source>
        <dbReference type="Proteomes" id="UP000250235"/>
    </source>
</evidence>
<organism evidence="4 5">
    <name type="scientific">Dorcoceras hygrometricum</name>
    <dbReference type="NCBI Taxonomy" id="472368"/>
    <lineage>
        <taxon>Eukaryota</taxon>
        <taxon>Viridiplantae</taxon>
        <taxon>Streptophyta</taxon>
        <taxon>Embryophyta</taxon>
        <taxon>Tracheophyta</taxon>
        <taxon>Spermatophyta</taxon>
        <taxon>Magnoliopsida</taxon>
        <taxon>eudicotyledons</taxon>
        <taxon>Gunneridae</taxon>
        <taxon>Pentapetalae</taxon>
        <taxon>asterids</taxon>
        <taxon>lamiids</taxon>
        <taxon>Lamiales</taxon>
        <taxon>Gesneriaceae</taxon>
        <taxon>Didymocarpoideae</taxon>
        <taxon>Trichosporeae</taxon>
        <taxon>Loxocarpinae</taxon>
        <taxon>Dorcoceras</taxon>
    </lineage>
</organism>
<sequence>MTHLRKLNREVYVGRSKTADEELCPWRTKRVGPAFHCGILGCAKTLARSSIRRVVQRGLRFSGPGMSYETTTAPHLPMEERDDVPPPNDPGTYVVQIPRNQVYRIPPPENARIVEQHTRNFPQKTKKCGFTRVFCWLLLILILLGSVAGLVLVALRATLYNPKSPEFELTQFHAKNLEPNNKTNTSTRPPEYDITLHATNPNERMHVSFLGIGRSSLVFKNKKIGQGGAPSPAKEEPNSPIRIPVTLHGPGATVTEAIKKSLADTNETKSMQLSIETSIEFNSWARNERKDIVITCDFKVKGSLSKMTKVSPQECRTKL</sequence>
<keyword evidence="5" id="KW-1185">Reference proteome</keyword>
<evidence type="ECO:0000256" key="3">
    <source>
        <dbReference type="SAM" id="Phobius"/>
    </source>
</evidence>
<evidence type="ECO:0000313" key="4">
    <source>
        <dbReference type="EMBL" id="KZV41746.1"/>
    </source>
</evidence>
<evidence type="ECO:0000256" key="2">
    <source>
        <dbReference type="ARBA" id="ARBA00023136"/>
    </source>
</evidence>
<dbReference type="PANTHER" id="PTHR31234:SF68">
    <property type="entry name" value="EXPRESSED PROTEIN"/>
    <property type="match status" value="1"/>
</dbReference>
<evidence type="ECO:0000256" key="1">
    <source>
        <dbReference type="ARBA" id="ARBA00004370"/>
    </source>
</evidence>
<reference evidence="4 5" key="1">
    <citation type="journal article" date="2015" name="Proc. Natl. Acad. Sci. U.S.A.">
        <title>The resurrection genome of Boea hygrometrica: A blueprint for survival of dehydration.</title>
        <authorList>
            <person name="Xiao L."/>
            <person name="Yang G."/>
            <person name="Zhang L."/>
            <person name="Yang X."/>
            <person name="Zhao S."/>
            <person name="Ji Z."/>
            <person name="Zhou Q."/>
            <person name="Hu M."/>
            <person name="Wang Y."/>
            <person name="Chen M."/>
            <person name="Xu Y."/>
            <person name="Jin H."/>
            <person name="Xiao X."/>
            <person name="Hu G."/>
            <person name="Bao F."/>
            <person name="Hu Y."/>
            <person name="Wan P."/>
            <person name="Li L."/>
            <person name="Deng X."/>
            <person name="Kuang T."/>
            <person name="Xiang C."/>
            <person name="Zhu J.K."/>
            <person name="Oliver M.J."/>
            <person name="He Y."/>
        </authorList>
    </citation>
    <scope>NUCLEOTIDE SEQUENCE [LARGE SCALE GENOMIC DNA]</scope>
    <source>
        <strain evidence="5">cv. XS01</strain>
    </source>
</reference>
<protein>
    <recommendedName>
        <fullName evidence="6">Late embryogenesis abundant protein LEA-2 subgroup domain-containing protein</fullName>
    </recommendedName>
</protein>